<sequence>MYKAIHTREVSSKIPLWAFGCCFISYLFGGTAATLMSVYLPVAIPELLGETRISEARLGEIGAFVGAAFLYGWGLGGLLFGWVSDRIGRAKSLTLVTGLYGTATLLTAFVPDWYSLMVCRFFAGMGIGGVLLISTVYISEIWPVSSRPIALGILAVAFPIGIVATGGLNVLFEEWRQAFWLGLIPIGTALAMSLWLPESWAWGASKMASTASKSPLWSTSNRYNLLMGMVIFGSVLIGLWGIFSWIPTWIQSLLPEGQSGQQERGFTMMLLGSGGIVGGILSGFLIKKLGVRSTLILTFLGCAILSLILFLTNQHFSQLVYIEMACLSLFFGISQGTLSSYIPLLFPIAVRATATGFCFNIGRFFTATSVFFVGAMVSFLGGLGNALLTFSAAFVVALVGAILNKNR</sequence>
<feature type="transmembrane region" description="Helical" evidence="5">
    <location>
        <begin position="223"/>
        <end position="246"/>
    </location>
</feature>
<keyword evidence="2 5" id="KW-0812">Transmembrane</keyword>
<keyword evidence="8" id="KW-1185">Reference proteome</keyword>
<evidence type="ECO:0000256" key="4">
    <source>
        <dbReference type="ARBA" id="ARBA00023136"/>
    </source>
</evidence>
<protein>
    <submittedName>
        <fullName evidence="7">MFS family permease</fullName>
    </submittedName>
</protein>
<dbReference type="PROSITE" id="PS00217">
    <property type="entry name" value="SUGAR_TRANSPORT_2"/>
    <property type="match status" value="1"/>
</dbReference>
<reference evidence="7 8" key="1">
    <citation type="submission" date="2020-08" db="EMBL/GenBank/DDBJ databases">
        <title>Genomic Encyclopedia of Type Strains, Phase IV (KMG-IV): sequencing the most valuable type-strain genomes for metagenomic binning, comparative biology and taxonomic classification.</title>
        <authorList>
            <person name="Goeker M."/>
        </authorList>
    </citation>
    <scope>NUCLEOTIDE SEQUENCE [LARGE SCALE GENOMIC DNA]</scope>
    <source>
        <strain evidence="7 8">DSM 17976</strain>
    </source>
</reference>
<keyword evidence="4 5" id="KW-0472">Membrane</keyword>
<comment type="subcellular location">
    <subcellularLocation>
        <location evidence="1">Membrane</location>
        <topology evidence="1">Multi-pass membrane protein</topology>
    </subcellularLocation>
</comment>
<evidence type="ECO:0000259" key="6">
    <source>
        <dbReference type="PROSITE" id="PS50850"/>
    </source>
</evidence>
<dbReference type="InterPro" id="IPR005829">
    <property type="entry name" value="Sugar_transporter_CS"/>
</dbReference>
<feature type="transmembrane region" description="Helical" evidence="5">
    <location>
        <begin position="386"/>
        <end position="403"/>
    </location>
</feature>
<feature type="transmembrane region" description="Helical" evidence="5">
    <location>
        <begin position="95"/>
        <end position="114"/>
    </location>
</feature>
<feature type="transmembrane region" description="Helical" evidence="5">
    <location>
        <begin position="120"/>
        <end position="138"/>
    </location>
</feature>
<dbReference type="PANTHER" id="PTHR23508">
    <property type="entry name" value="CARBOXYLIC ACID TRANSPORTER PROTEIN HOMOLOG"/>
    <property type="match status" value="1"/>
</dbReference>
<feature type="transmembrane region" description="Helical" evidence="5">
    <location>
        <begin position="61"/>
        <end position="83"/>
    </location>
</feature>
<evidence type="ECO:0000256" key="3">
    <source>
        <dbReference type="ARBA" id="ARBA00022989"/>
    </source>
</evidence>
<dbReference type="AlphaFoldDB" id="A0A7W5ZKG0"/>
<evidence type="ECO:0000313" key="8">
    <source>
        <dbReference type="Proteomes" id="UP000541352"/>
    </source>
</evidence>
<organism evidence="7 8">
    <name type="scientific">Runella defluvii</name>
    <dbReference type="NCBI Taxonomy" id="370973"/>
    <lineage>
        <taxon>Bacteria</taxon>
        <taxon>Pseudomonadati</taxon>
        <taxon>Bacteroidota</taxon>
        <taxon>Cytophagia</taxon>
        <taxon>Cytophagales</taxon>
        <taxon>Spirosomataceae</taxon>
        <taxon>Runella</taxon>
    </lineage>
</organism>
<dbReference type="SUPFAM" id="SSF103473">
    <property type="entry name" value="MFS general substrate transporter"/>
    <property type="match status" value="1"/>
</dbReference>
<feature type="transmembrane region" description="Helical" evidence="5">
    <location>
        <begin position="293"/>
        <end position="313"/>
    </location>
</feature>
<gene>
    <name evidence="7" type="ORF">FHS57_002484</name>
</gene>
<dbReference type="InterPro" id="IPR011701">
    <property type="entry name" value="MFS"/>
</dbReference>
<dbReference type="GO" id="GO:0046943">
    <property type="term" value="F:carboxylic acid transmembrane transporter activity"/>
    <property type="evidence" value="ECO:0007669"/>
    <property type="project" value="TreeGrafter"/>
</dbReference>
<dbReference type="InterPro" id="IPR036259">
    <property type="entry name" value="MFS_trans_sf"/>
</dbReference>
<evidence type="ECO:0000256" key="1">
    <source>
        <dbReference type="ARBA" id="ARBA00004141"/>
    </source>
</evidence>
<feature type="transmembrane region" description="Helical" evidence="5">
    <location>
        <begin position="150"/>
        <end position="172"/>
    </location>
</feature>
<accession>A0A7W5ZKG0</accession>
<dbReference type="Pfam" id="PF07690">
    <property type="entry name" value="MFS_1"/>
    <property type="match status" value="1"/>
</dbReference>
<dbReference type="Proteomes" id="UP000541352">
    <property type="component" value="Unassembled WGS sequence"/>
</dbReference>
<dbReference type="GO" id="GO:0005886">
    <property type="term" value="C:plasma membrane"/>
    <property type="evidence" value="ECO:0007669"/>
    <property type="project" value="TreeGrafter"/>
</dbReference>
<feature type="transmembrane region" description="Helical" evidence="5">
    <location>
        <begin position="16"/>
        <end position="41"/>
    </location>
</feature>
<dbReference type="Gene3D" id="1.20.1250.20">
    <property type="entry name" value="MFS general substrate transporter like domains"/>
    <property type="match status" value="2"/>
</dbReference>
<dbReference type="RefSeq" id="WP_183973945.1">
    <property type="nucleotide sequence ID" value="NZ_JACIBY010000004.1"/>
</dbReference>
<dbReference type="InterPro" id="IPR020846">
    <property type="entry name" value="MFS_dom"/>
</dbReference>
<evidence type="ECO:0000256" key="2">
    <source>
        <dbReference type="ARBA" id="ARBA00022692"/>
    </source>
</evidence>
<proteinExistence type="predicted"/>
<keyword evidence="3 5" id="KW-1133">Transmembrane helix</keyword>
<name>A0A7W5ZKG0_9BACT</name>
<feature type="transmembrane region" description="Helical" evidence="5">
    <location>
        <begin position="178"/>
        <end position="202"/>
    </location>
</feature>
<evidence type="ECO:0000313" key="7">
    <source>
        <dbReference type="EMBL" id="MBB3838479.1"/>
    </source>
</evidence>
<dbReference type="PANTHER" id="PTHR23508:SF10">
    <property type="entry name" value="CARBOXYLIC ACID TRANSPORTER PROTEIN HOMOLOG"/>
    <property type="match status" value="1"/>
</dbReference>
<feature type="transmembrane region" description="Helical" evidence="5">
    <location>
        <begin position="266"/>
        <end position="286"/>
    </location>
</feature>
<feature type="transmembrane region" description="Helical" evidence="5">
    <location>
        <begin position="319"/>
        <end position="345"/>
    </location>
</feature>
<evidence type="ECO:0000256" key="5">
    <source>
        <dbReference type="SAM" id="Phobius"/>
    </source>
</evidence>
<feature type="transmembrane region" description="Helical" evidence="5">
    <location>
        <begin position="357"/>
        <end position="380"/>
    </location>
</feature>
<dbReference type="PROSITE" id="PS50850">
    <property type="entry name" value="MFS"/>
    <property type="match status" value="1"/>
</dbReference>
<comment type="caution">
    <text evidence="7">The sequence shown here is derived from an EMBL/GenBank/DDBJ whole genome shotgun (WGS) entry which is preliminary data.</text>
</comment>
<feature type="domain" description="Major facilitator superfamily (MFS) profile" evidence="6">
    <location>
        <begin position="18"/>
        <end position="407"/>
    </location>
</feature>
<dbReference type="EMBL" id="JACIBY010000004">
    <property type="protein sequence ID" value="MBB3838479.1"/>
    <property type="molecule type" value="Genomic_DNA"/>
</dbReference>